<evidence type="ECO:0000313" key="9">
    <source>
        <dbReference type="EMBL" id="MBB5336795.1"/>
    </source>
</evidence>
<dbReference type="PANTHER" id="PTHR44936">
    <property type="entry name" value="SENSOR PROTEIN CREC"/>
    <property type="match status" value="1"/>
</dbReference>
<proteinExistence type="predicted"/>
<keyword evidence="3" id="KW-0597">Phosphoprotein</keyword>
<dbReference type="SUPFAM" id="SSF55874">
    <property type="entry name" value="ATPase domain of HSP90 chaperone/DNA topoisomerase II/histidine kinase"/>
    <property type="match status" value="1"/>
</dbReference>
<evidence type="ECO:0000256" key="2">
    <source>
        <dbReference type="ARBA" id="ARBA00012438"/>
    </source>
</evidence>
<evidence type="ECO:0000256" key="1">
    <source>
        <dbReference type="ARBA" id="ARBA00000085"/>
    </source>
</evidence>
<comment type="caution">
    <text evidence="9">The sequence shown here is derived from an EMBL/GenBank/DDBJ whole genome shotgun (WGS) entry which is preliminary data.</text>
</comment>
<dbReference type="InterPro" id="IPR036890">
    <property type="entry name" value="HATPase_C_sf"/>
</dbReference>
<feature type="domain" description="Histidine kinase" evidence="8">
    <location>
        <begin position="326"/>
        <end position="432"/>
    </location>
</feature>
<keyword evidence="4 9" id="KW-0808">Transferase</keyword>
<dbReference type="RefSeq" id="WP_183862056.1">
    <property type="nucleotide sequence ID" value="NZ_JACHFH010000024.1"/>
</dbReference>
<name>A0A840UWK8_9FIRM</name>
<dbReference type="InterPro" id="IPR005467">
    <property type="entry name" value="His_kinase_dom"/>
</dbReference>
<dbReference type="Pfam" id="PF02518">
    <property type="entry name" value="HATPase_c"/>
    <property type="match status" value="1"/>
</dbReference>
<feature type="transmembrane region" description="Helical" evidence="7">
    <location>
        <begin position="58"/>
        <end position="76"/>
    </location>
</feature>
<dbReference type="InterPro" id="IPR050980">
    <property type="entry name" value="2C_sensor_his_kinase"/>
</dbReference>
<dbReference type="EMBL" id="JACHFH010000024">
    <property type="protein sequence ID" value="MBB5336795.1"/>
    <property type="molecule type" value="Genomic_DNA"/>
</dbReference>
<evidence type="ECO:0000256" key="4">
    <source>
        <dbReference type="ARBA" id="ARBA00022679"/>
    </source>
</evidence>
<dbReference type="Proteomes" id="UP000559117">
    <property type="component" value="Unassembled WGS sequence"/>
</dbReference>
<accession>A0A840UWK8</accession>
<keyword evidence="5 9" id="KW-0418">Kinase</keyword>
<evidence type="ECO:0000256" key="6">
    <source>
        <dbReference type="ARBA" id="ARBA00023012"/>
    </source>
</evidence>
<dbReference type="GO" id="GO:0004673">
    <property type="term" value="F:protein histidine kinase activity"/>
    <property type="evidence" value="ECO:0007669"/>
    <property type="project" value="UniProtKB-EC"/>
</dbReference>
<organism evidence="9 10">
    <name type="scientific">Pectinatus brassicae</name>
    <dbReference type="NCBI Taxonomy" id="862415"/>
    <lineage>
        <taxon>Bacteria</taxon>
        <taxon>Bacillati</taxon>
        <taxon>Bacillota</taxon>
        <taxon>Negativicutes</taxon>
        <taxon>Selenomonadales</taxon>
        <taxon>Selenomonadaceae</taxon>
        <taxon>Pectinatus</taxon>
    </lineage>
</organism>
<evidence type="ECO:0000256" key="7">
    <source>
        <dbReference type="SAM" id="Phobius"/>
    </source>
</evidence>
<dbReference type="Gene3D" id="3.30.565.10">
    <property type="entry name" value="Histidine kinase-like ATPase, C-terminal domain"/>
    <property type="match status" value="1"/>
</dbReference>
<keyword evidence="7" id="KW-1133">Transmembrane helix</keyword>
<dbReference type="GO" id="GO:0000160">
    <property type="term" value="P:phosphorelay signal transduction system"/>
    <property type="evidence" value="ECO:0007669"/>
    <property type="project" value="UniProtKB-KW"/>
</dbReference>
<reference evidence="9 10" key="1">
    <citation type="submission" date="2020-08" db="EMBL/GenBank/DDBJ databases">
        <title>Genomic Encyclopedia of Type Strains, Phase IV (KMG-IV): sequencing the most valuable type-strain genomes for metagenomic binning, comparative biology and taxonomic classification.</title>
        <authorList>
            <person name="Goeker M."/>
        </authorList>
    </citation>
    <scope>NUCLEOTIDE SEQUENCE [LARGE SCALE GENOMIC DNA]</scope>
    <source>
        <strain evidence="9 10">DSM 24661</strain>
    </source>
</reference>
<evidence type="ECO:0000256" key="5">
    <source>
        <dbReference type="ARBA" id="ARBA00022777"/>
    </source>
</evidence>
<dbReference type="SMART" id="SM00387">
    <property type="entry name" value="HATPase_c"/>
    <property type="match status" value="1"/>
</dbReference>
<dbReference type="AlphaFoldDB" id="A0A840UWK8"/>
<dbReference type="EC" id="2.7.13.3" evidence="2"/>
<dbReference type="PANTHER" id="PTHR44936:SF9">
    <property type="entry name" value="SENSOR PROTEIN CREC"/>
    <property type="match status" value="1"/>
</dbReference>
<evidence type="ECO:0000256" key="3">
    <source>
        <dbReference type="ARBA" id="ARBA00022553"/>
    </source>
</evidence>
<comment type="catalytic activity">
    <reaction evidence="1">
        <text>ATP + protein L-histidine = ADP + protein N-phospho-L-histidine.</text>
        <dbReference type="EC" id="2.7.13.3"/>
    </reaction>
</comment>
<evidence type="ECO:0000313" key="10">
    <source>
        <dbReference type="Proteomes" id="UP000559117"/>
    </source>
</evidence>
<feature type="transmembrane region" description="Helical" evidence="7">
    <location>
        <begin position="161"/>
        <end position="182"/>
    </location>
</feature>
<keyword evidence="10" id="KW-1185">Reference proteome</keyword>
<feature type="transmembrane region" description="Helical" evidence="7">
    <location>
        <begin position="121"/>
        <end position="141"/>
    </location>
</feature>
<keyword evidence="6" id="KW-0902">Two-component regulatory system</keyword>
<dbReference type="PROSITE" id="PS50109">
    <property type="entry name" value="HIS_KIN"/>
    <property type="match status" value="1"/>
</dbReference>
<keyword evidence="7" id="KW-0812">Transmembrane</keyword>
<evidence type="ECO:0000259" key="8">
    <source>
        <dbReference type="PROSITE" id="PS50109"/>
    </source>
</evidence>
<keyword evidence="7" id="KW-0472">Membrane</keyword>
<gene>
    <name evidence="9" type="ORF">HNR32_001950</name>
</gene>
<protein>
    <recommendedName>
        <fullName evidence="2">histidine kinase</fullName>
        <ecNumber evidence="2">2.7.13.3</ecNumber>
    </recommendedName>
</protein>
<sequence length="437" mass="49532">MFFRKQNKWLIMLLMLLFVPLAGELKFHPLSGDFANFQVSLGSPVFLLFILSLPKNILVATGFSAGIVVVLFRSILDYYILEINFMMAVINHLPTFFYYFIYASLFMFIKLEKGSIYNKALMIAGWSILAETAASFAELFANCIVFNYPLLFVTGAMVLKIVAIAVLRCFFILSFFFLAQIYTMELRMQQERQEKEKMLLLITDIYNEILQLKRSQKNAENLTRECYKIYEQIKAQSEDKDDILSQKVLALAGALHEIKKDNQRIHAGFMTLMNTQQEHIADYLAVDDLLDFIVNVHKQYGKSLHKRIKFTASGDKKIKKLHAYTLLALINNIVSNAVEAITATGSIEIKLQSKSRELLIEIKNSGSSIQPKKLELIFQAGYTTKFASDGTASTGVGLSYVQQHVKSLGGSVKMESDGVNEVKCTIYVPLSEIEEKC</sequence>
<dbReference type="InterPro" id="IPR003594">
    <property type="entry name" value="HATPase_dom"/>
</dbReference>
<feature type="transmembrane region" description="Helical" evidence="7">
    <location>
        <begin position="88"/>
        <end position="109"/>
    </location>
</feature>